<sequence>MEVLAAAKPAELTCGADMYPFGGTDATPQCTTSTEGSPFSSSCTYEQFNNQVFESTCWWPFQAGTDYCADTFDGKASNQVTLEGLMSSNNAELAQVAEEVVDQKSACFTAMPAQLCPKYVCVSSGGPHRKCYETSGKSCQVTEGTSTDTVECSDWTVGQRFCIASLAEAGQSGRMMPIQNFAIQWECCQSGGETGDPHISTMDGKHYTMLQEGTFKLWSLSNFSTEYLSSERHDGSVPKMKNAKVDWEVFVHYSTGRSFSKGLLLVDKSLGERRQVLELTSETCRWRSKMGEHGEWTPLEKPMPVFMADGVDFVTGFNLSSTGRKNGQMDVRFMMNSKFGIKRVATLKISCKPGHYINSKLRLDKTFLKEKVRGQISPGRRIISDKWKKSGNISETLTEMRRMSSLQMMQDQEFFVDDSWVNVGGSNQASLYLSEVDEQVTGERSLVTTCSEQAEDVAKKTCMKWMGESIINATGHLRDSFTDCIFDVCAGGGEAAAELAAEIMEEDDY</sequence>
<evidence type="ECO:0000313" key="1">
    <source>
        <dbReference type="EMBL" id="CAI3983024.1"/>
    </source>
</evidence>
<dbReference type="EMBL" id="CAMXCT020000768">
    <property type="protein sequence ID" value="CAL1136399.1"/>
    <property type="molecule type" value="Genomic_DNA"/>
</dbReference>
<name>A0A9P1C0U8_9DINO</name>
<reference evidence="2 3" key="2">
    <citation type="submission" date="2024-05" db="EMBL/GenBank/DDBJ databases">
        <authorList>
            <person name="Chen Y."/>
            <person name="Shah S."/>
            <person name="Dougan E. K."/>
            <person name="Thang M."/>
            <person name="Chan C."/>
        </authorList>
    </citation>
    <scope>NUCLEOTIDE SEQUENCE [LARGE SCALE GENOMIC DNA]</scope>
</reference>
<evidence type="ECO:0000313" key="2">
    <source>
        <dbReference type="EMBL" id="CAL4770336.1"/>
    </source>
</evidence>
<dbReference type="Proteomes" id="UP001152797">
    <property type="component" value="Unassembled WGS sequence"/>
</dbReference>
<organism evidence="1">
    <name type="scientific">Cladocopium goreaui</name>
    <dbReference type="NCBI Taxonomy" id="2562237"/>
    <lineage>
        <taxon>Eukaryota</taxon>
        <taxon>Sar</taxon>
        <taxon>Alveolata</taxon>
        <taxon>Dinophyceae</taxon>
        <taxon>Suessiales</taxon>
        <taxon>Symbiodiniaceae</taxon>
        <taxon>Cladocopium</taxon>
    </lineage>
</organism>
<accession>A0A9P1C0U8</accession>
<keyword evidence="3" id="KW-1185">Reference proteome</keyword>
<dbReference type="OrthoDB" id="440653at2759"/>
<evidence type="ECO:0000313" key="3">
    <source>
        <dbReference type="Proteomes" id="UP001152797"/>
    </source>
</evidence>
<dbReference type="AlphaFoldDB" id="A0A9P1C0U8"/>
<comment type="caution">
    <text evidence="1">The sequence shown here is derived from an EMBL/GenBank/DDBJ whole genome shotgun (WGS) entry which is preliminary data.</text>
</comment>
<gene>
    <name evidence="1" type="ORF">C1SCF055_LOCUS10675</name>
</gene>
<reference evidence="1" key="1">
    <citation type="submission" date="2022-10" db="EMBL/GenBank/DDBJ databases">
        <authorList>
            <person name="Chen Y."/>
            <person name="Dougan E. K."/>
            <person name="Chan C."/>
            <person name="Rhodes N."/>
            <person name="Thang M."/>
        </authorList>
    </citation>
    <scope>NUCLEOTIDE SEQUENCE</scope>
</reference>
<dbReference type="EMBL" id="CAMXCT030000768">
    <property type="protein sequence ID" value="CAL4770336.1"/>
    <property type="molecule type" value="Genomic_DNA"/>
</dbReference>
<proteinExistence type="predicted"/>
<dbReference type="EMBL" id="CAMXCT010000768">
    <property type="protein sequence ID" value="CAI3983024.1"/>
    <property type="molecule type" value="Genomic_DNA"/>
</dbReference>
<protein>
    <submittedName>
        <fullName evidence="1">Uncharacterized protein</fullName>
    </submittedName>
</protein>